<organism evidence="1 3">
    <name type="scientific">Medicago truncatula</name>
    <name type="common">Barrel medic</name>
    <name type="synonym">Medicago tribuloides</name>
    <dbReference type="NCBI Taxonomy" id="3880"/>
    <lineage>
        <taxon>Eukaryota</taxon>
        <taxon>Viridiplantae</taxon>
        <taxon>Streptophyta</taxon>
        <taxon>Embryophyta</taxon>
        <taxon>Tracheophyta</taxon>
        <taxon>Spermatophyta</taxon>
        <taxon>Magnoliopsida</taxon>
        <taxon>eudicotyledons</taxon>
        <taxon>Gunneridae</taxon>
        <taxon>Pentapetalae</taxon>
        <taxon>rosids</taxon>
        <taxon>fabids</taxon>
        <taxon>Fabales</taxon>
        <taxon>Fabaceae</taxon>
        <taxon>Papilionoideae</taxon>
        <taxon>50 kb inversion clade</taxon>
        <taxon>NPAAA clade</taxon>
        <taxon>Hologalegina</taxon>
        <taxon>IRL clade</taxon>
        <taxon>Trifolieae</taxon>
        <taxon>Medicago</taxon>
    </lineage>
</organism>
<sequence length="56" mass="6324">MLKVKIQMVSSALTCLGMIRQVFGFNLGIRKLKMRFLSEKCQIPESNQFELATASS</sequence>
<keyword evidence="3" id="KW-1185">Reference proteome</keyword>
<protein>
    <submittedName>
        <fullName evidence="1 2">Uncharacterized protein</fullName>
    </submittedName>
</protein>
<dbReference type="EMBL" id="CM001220">
    <property type="protein sequence ID" value="AES90033.1"/>
    <property type="molecule type" value="Genomic_DNA"/>
</dbReference>
<dbReference type="Proteomes" id="UP000002051">
    <property type="component" value="Chromosome 4"/>
</dbReference>
<dbReference type="AlphaFoldDB" id="G7JIP3"/>
<evidence type="ECO:0000313" key="1">
    <source>
        <dbReference type="EMBL" id="AES90033.1"/>
    </source>
</evidence>
<accession>G7JIP3</accession>
<dbReference type="EnsemblPlants" id="AES90033">
    <property type="protein sequence ID" value="AES90033"/>
    <property type="gene ID" value="MTR_4g083420"/>
</dbReference>
<evidence type="ECO:0000313" key="2">
    <source>
        <dbReference type="EnsemblPlants" id="AES90033"/>
    </source>
</evidence>
<proteinExistence type="predicted"/>
<evidence type="ECO:0000313" key="3">
    <source>
        <dbReference type="Proteomes" id="UP000002051"/>
    </source>
</evidence>
<dbReference type="PaxDb" id="3880-AES90033"/>
<name>G7JIP3_MEDTR</name>
<gene>
    <name evidence="1" type="ordered locus">MTR_4g083420</name>
</gene>
<reference evidence="1 3" key="1">
    <citation type="journal article" date="2011" name="Nature">
        <title>The Medicago genome provides insight into the evolution of rhizobial symbioses.</title>
        <authorList>
            <person name="Young N.D."/>
            <person name="Debelle F."/>
            <person name="Oldroyd G.E."/>
            <person name="Geurts R."/>
            <person name="Cannon S.B."/>
            <person name="Udvardi M.K."/>
            <person name="Benedito V.A."/>
            <person name="Mayer K.F."/>
            <person name="Gouzy J."/>
            <person name="Schoof H."/>
            <person name="Van de Peer Y."/>
            <person name="Proost S."/>
            <person name="Cook D.R."/>
            <person name="Meyers B.C."/>
            <person name="Spannagl M."/>
            <person name="Cheung F."/>
            <person name="De Mita S."/>
            <person name="Krishnakumar V."/>
            <person name="Gundlach H."/>
            <person name="Zhou S."/>
            <person name="Mudge J."/>
            <person name="Bharti A.K."/>
            <person name="Murray J.D."/>
            <person name="Naoumkina M.A."/>
            <person name="Rosen B."/>
            <person name="Silverstein K.A."/>
            <person name="Tang H."/>
            <person name="Rombauts S."/>
            <person name="Zhao P.X."/>
            <person name="Zhou P."/>
            <person name="Barbe V."/>
            <person name="Bardou P."/>
            <person name="Bechner M."/>
            <person name="Bellec A."/>
            <person name="Berger A."/>
            <person name="Berges H."/>
            <person name="Bidwell S."/>
            <person name="Bisseling T."/>
            <person name="Choisne N."/>
            <person name="Couloux A."/>
            <person name="Denny R."/>
            <person name="Deshpande S."/>
            <person name="Dai X."/>
            <person name="Doyle J.J."/>
            <person name="Dudez A.M."/>
            <person name="Farmer A.D."/>
            <person name="Fouteau S."/>
            <person name="Franken C."/>
            <person name="Gibelin C."/>
            <person name="Gish J."/>
            <person name="Goldstein S."/>
            <person name="Gonzalez A.J."/>
            <person name="Green P.J."/>
            <person name="Hallab A."/>
            <person name="Hartog M."/>
            <person name="Hua A."/>
            <person name="Humphray S.J."/>
            <person name="Jeong D.H."/>
            <person name="Jing Y."/>
            <person name="Jocker A."/>
            <person name="Kenton S.M."/>
            <person name="Kim D.J."/>
            <person name="Klee K."/>
            <person name="Lai H."/>
            <person name="Lang C."/>
            <person name="Lin S."/>
            <person name="Macmil S.L."/>
            <person name="Magdelenat G."/>
            <person name="Matthews L."/>
            <person name="McCorrison J."/>
            <person name="Monaghan E.L."/>
            <person name="Mun J.H."/>
            <person name="Najar F.Z."/>
            <person name="Nicholson C."/>
            <person name="Noirot C."/>
            <person name="O'Bleness M."/>
            <person name="Paule C.R."/>
            <person name="Poulain J."/>
            <person name="Prion F."/>
            <person name="Qin B."/>
            <person name="Qu C."/>
            <person name="Retzel E.F."/>
            <person name="Riddle C."/>
            <person name="Sallet E."/>
            <person name="Samain S."/>
            <person name="Samson N."/>
            <person name="Sanders I."/>
            <person name="Saurat O."/>
            <person name="Scarpelli C."/>
            <person name="Schiex T."/>
            <person name="Segurens B."/>
            <person name="Severin A.J."/>
            <person name="Sherrier D.J."/>
            <person name="Shi R."/>
            <person name="Sims S."/>
            <person name="Singer S.R."/>
            <person name="Sinharoy S."/>
            <person name="Sterck L."/>
            <person name="Viollet A."/>
            <person name="Wang B.B."/>
            <person name="Wang K."/>
            <person name="Wang M."/>
            <person name="Wang X."/>
            <person name="Warfsmann J."/>
            <person name="Weissenbach J."/>
            <person name="White D.D."/>
            <person name="White J.D."/>
            <person name="Wiley G.B."/>
            <person name="Wincker P."/>
            <person name="Xing Y."/>
            <person name="Yang L."/>
            <person name="Yao Z."/>
            <person name="Ying F."/>
            <person name="Zhai J."/>
            <person name="Zhou L."/>
            <person name="Zuber A."/>
            <person name="Denarie J."/>
            <person name="Dixon R.A."/>
            <person name="May G.D."/>
            <person name="Schwartz D.C."/>
            <person name="Rogers J."/>
            <person name="Quetier F."/>
            <person name="Town C.D."/>
            <person name="Roe B.A."/>
        </authorList>
    </citation>
    <scope>NUCLEOTIDE SEQUENCE [LARGE SCALE GENOMIC DNA]</scope>
    <source>
        <strain evidence="1">A17</strain>
        <strain evidence="2 3">cv. Jemalong A17</strain>
    </source>
</reference>
<dbReference type="HOGENOM" id="CLU_3017278_0_0_1"/>
<reference evidence="1 3" key="2">
    <citation type="journal article" date="2014" name="BMC Genomics">
        <title>An improved genome release (version Mt4.0) for the model legume Medicago truncatula.</title>
        <authorList>
            <person name="Tang H."/>
            <person name="Krishnakumar V."/>
            <person name="Bidwell S."/>
            <person name="Rosen B."/>
            <person name="Chan A."/>
            <person name="Zhou S."/>
            <person name="Gentzbittel L."/>
            <person name="Childs K.L."/>
            <person name="Yandell M."/>
            <person name="Gundlach H."/>
            <person name="Mayer K.F."/>
            <person name="Schwartz D.C."/>
            <person name="Town C.D."/>
        </authorList>
    </citation>
    <scope>GENOME REANNOTATION</scope>
    <source>
        <strain evidence="2 3">cv. Jemalong A17</strain>
    </source>
</reference>
<reference evidence="2" key="3">
    <citation type="submission" date="2015-04" db="UniProtKB">
        <authorList>
            <consortium name="EnsemblPlants"/>
        </authorList>
    </citation>
    <scope>IDENTIFICATION</scope>
    <source>
        <strain evidence="2">cv. Jemalong A17</strain>
    </source>
</reference>